<dbReference type="Pfam" id="PF00616">
    <property type="entry name" value="RasGAP"/>
    <property type="match status" value="2"/>
</dbReference>
<evidence type="ECO:0000256" key="3">
    <source>
        <dbReference type="SAM" id="Coils"/>
    </source>
</evidence>
<evidence type="ECO:0000313" key="9">
    <source>
        <dbReference type="EMBL" id="ORX81051.1"/>
    </source>
</evidence>
<dbReference type="Gene3D" id="1.20.1270.60">
    <property type="entry name" value="Arfaptin homology (AH) domain/BAR domain"/>
    <property type="match status" value="1"/>
</dbReference>
<dbReference type="STRING" id="1754192.A0A1Y1X5F6"/>
<reference evidence="9 10" key="1">
    <citation type="submission" date="2016-08" db="EMBL/GenBank/DDBJ databases">
        <title>A Parts List for Fungal Cellulosomes Revealed by Comparative Genomics.</title>
        <authorList>
            <consortium name="DOE Joint Genome Institute"/>
            <person name="Haitjema C.H."/>
            <person name="Gilmore S.P."/>
            <person name="Henske J.K."/>
            <person name="Solomon K.V."/>
            <person name="De Groot R."/>
            <person name="Kuo A."/>
            <person name="Mondo S.J."/>
            <person name="Salamov A.A."/>
            <person name="Labutti K."/>
            <person name="Zhao Z."/>
            <person name="Chiniquy J."/>
            <person name="Barry K."/>
            <person name="Brewer H.M."/>
            <person name="Purvine S.O."/>
            <person name="Wright A.T."/>
            <person name="Boxma B."/>
            <person name="Van Alen T."/>
            <person name="Hackstein J.H."/>
            <person name="Baker S.E."/>
            <person name="Grigoriev I.V."/>
            <person name="O'Malley M.A."/>
        </authorList>
    </citation>
    <scope>NUCLEOTIDE SEQUENCE [LARGE SCALE GENOMIC DNA]</scope>
    <source>
        <strain evidence="9 10">S4</strain>
    </source>
</reference>
<dbReference type="InterPro" id="IPR001936">
    <property type="entry name" value="RasGAP_dom"/>
</dbReference>
<evidence type="ECO:0000259" key="5">
    <source>
        <dbReference type="PROSITE" id="PS50003"/>
    </source>
</evidence>
<feature type="region of interest" description="Disordered" evidence="4">
    <location>
        <begin position="1019"/>
        <end position="1051"/>
    </location>
</feature>
<dbReference type="InterPro" id="IPR027267">
    <property type="entry name" value="AH/BAR_dom_sf"/>
</dbReference>
<evidence type="ECO:0000256" key="2">
    <source>
        <dbReference type="PROSITE-ProRule" id="PRU01077"/>
    </source>
</evidence>
<dbReference type="Gene3D" id="2.60.40.150">
    <property type="entry name" value="C2 domain"/>
    <property type="match status" value="1"/>
</dbReference>
<dbReference type="SUPFAM" id="SSF49562">
    <property type="entry name" value="C2 domain (Calcium/lipid-binding domain, CaLB)"/>
    <property type="match status" value="1"/>
</dbReference>
<proteinExistence type="predicted"/>
<dbReference type="GO" id="GO:0005096">
    <property type="term" value="F:GTPase activator activity"/>
    <property type="evidence" value="ECO:0007669"/>
    <property type="project" value="UniProtKB-KW"/>
</dbReference>
<dbReference type="Pfam" id="PF00611">
    <property type="entry name" value="FCH"/>
    <property type="match status" value="1"/>
</dbReference>
<feature type="compositionally biased region" description="Basic and acidic residues" evidence="4">
    <location>
        <begin position="1019"/>
        <end position="1033"/>
    </location>
</feature>
<keyword evidence="10" id="KW-1185">Reference proteome</keyword>
<dbReference type="OrthoDB" id="775356at2759"/>
<feature type="region of interest" description="Disordered" evidence="4">
    <location>
        <begin position="1159"/>
        <end position="1191"/>
    </location>
</feature>
<dbReference type="Gene3D" id="2.30.29.30">
    <property type="entry name" value="Pleckstrin-homology domain (PH domain)/Phosphotyrosine-binding domain (PTB)"/>
    <property type="match status" value="1"/>
</dbReference>
<dbReference type="PANTHER" id="PTHR10194">
    <property type="entry name" value="RAS GTPASE-ACTIVATING PROTEINS"/>
    <property type="match status" value="1"/>
</dbReference>
<dbReference type="PROSITE" id="PS50018">
    <property type="entry name" value="RAS_GTPASE_ACTIV_2"/>
    <property type="match status" value="1"/>
</dbReference>
<feature type="domain" description="F-BAR" evidence="8">
    <location>
        <begin position="1"/>
        <end position="263"/>
    </location>
</feature>
<dbReference type="SMART" id="SM00323">
    <property type="entry name" value="RasGAP"/>
    <property type="match status" value="1"/>
</dbReference>
<name>A0A1Y1X5F6_9FUNG</name>
<gene>
    <name evidence="9" type="ORF">BCR32DRAFT_293497</name>
</gene>
<sequence length="1268" mass="147527">MTDIMYDYTLESINKCKEFVKFLQKRQQIEIEYSKALVRLCQTVQQKNVGEGEENVTELQKLLSNNSLWRGFQSVVKITEQIAQSHKKFSISLKMSVTEPFIENIGNMESNRLAQVNDSDEHTRNLQEAYTELKKAKQTYQENTNAVNDLMNIRAKASSTNNFKEKDEEKWKIKYDQAVEKANYSNECVKYCEEICKNAQEHYYHSLLPALKENIREEEEERCASVKKALQKATYLEHCHVQDYINELNSMSTRLNEIDIEDDIENFVDNYMCDDKEKSSVVSVRSLVDPQMAGRMFVQRGDETGQWKSKYFVLMKKFNRLYCFDNEDSERQRDVIDLCSSSIHTLDYSYFLKKNCFQIITTFPNPLILSNSQELSPNDSIKNKSPYQVLIYYFTLDSVTEFNEWVYQLMNTAHCCTRCQNTKNMLKKYSISCNTQMFNELGMKFSNGNINESITDLDRSNKKGGLLNKPTIEGSSNIKSNSINNFSIEIPSFVKSRQGSRDNLADDISPISNRTLSFSNSNPNFQFQIRRNLWISILEARDLVTTDKRKNMEPYVVVLLNDIKKAKTTVKSGSEPFWREEFKFNNIPLCAKRIQIIIINHQKLQKDTELGFAVIPFKGLVNKQKTEKWYDVHSLINNSSQVNGYYGSIRISIQLNNKYLLPIYEYQDLLKIILEPSLTCIRILGSSIQQREDFSKCFLNIMIECHKELEGIKTLTKCEIEATEDQNIIFRGNSMATKTIDQYMKMVGHQYLENTIGRIINQVYLSKDSCEVDPTKVERNDDIKKHWKKLLAYVCSIWDAIKKSADSCPKKLKYVFSQIKYQTVLKFANSNVQYSAISGFIFLRFFCPAILSPKLFGLQYEHPDPVTARTLTLIAKILQNLANLSEFEKKEPHMAYCNSFINKHMHEMREFINNISNFGPEYDEEIDEEITEMIDLQEELETMYCYFHDNLDILKKPDNIREPKVEQIISIVESIDNVHFQYIQRFFESSSKENNYYVDELLNEEYKIEQELLKSKIEKEALSSPTDSKKEEGFPISSRKGSRNKPENRHSFNVLKSTEKLDEGFENNVHSKSLYVGHKSSISEDQNGHEQSLLDIVKAITNSMYNSRNLMYLRDEGSTNWSELSKPNNRETNNEDEMDGLSVYEDVFDFGTNSEYNISGKDKDKRNVSRLNSQKYDDDDAISPKDRSSRQTTNYLNYYNINNMEDKNEGEESRKELKNAFDKIINSDSHFTLSPTIKGSKSLGINKAASLRRKFSNFHFMNSSSSNQ</sequence>
<dbReference type="InterPro" id="IPR001060">
    <property type="entry name" value="FCH_dom"/>
</dbReference>
<dbReference type="InterPro" id="IPR001849">
    <property type="entry name" value="PH_domain"/>
</dbReference>
<dbReference type="SUPFAM" id="SSF48350">
    <property type="entry name" value="GTPase activation domain, GAP"/>
    <property type="match status" value="1"/>
</dbReference>
<evidence type="ECO:0000256" key="1">
    <source>
        <dbReference type="ARBA" id="ARBA00022468"/>
    </source>
</evidence>
<dbReference type="PROSITE" id="PS50004">
    <property type="entry name" value="C2"/>
    <property type="match status" value="1"/>
</dbReference>
<comment type="caution">
    <text evidence="9">The sequence shown here is derived from an EMBL/GenBank/DDBJ whole genome shotgun (WGS) entry which is preliminary data.</text>
</comment>
<dbReference type="InterPro" id="IPR023152">
    <property type="entry name" value="RasGAP_CS"/>
</dbReference>
<organism evidence="9 10">
    <name type="scientific">Anaeromyces robustus</name>
    <dbReference type="NCBI Taxonomy" id="1754192"/>
    <lineage>
        <taxon>Eukaryota</taxon>
        <taxon>Fungi</taxon>
        <taxon>Fungi incertae sedis</taxon>
        <taxon>Chytridiomycota</taxon>
        <taxon>Chytridiomycota incertae sedis</taxon>
        <taxon>Neocallimastigomycetes</taxon>
        <taxon>Neocallimastigales</taxon>
        <taxon>Neocallimastigaceae</taxon>
        <taxon>Anaeromyces</taxon>
    </lineage>
</organism>
<feature type="region of interest" description="Disordered" evidence="4">
    <location>
        <begin position="1118"/>
        <end position="1139"/>
    </location>
</feature>
<feature type="domain" description="C2" evidence="6">
    <location>
        <begin position="510"/>
        <end position="630"/>
    </location>
</feature>
<dbReference type="Proteomes" id="UP000193944">
    <property type="component" value="Unassembled WGS sequence"/>
</dbReference>
<feature type="domain" description="Ras-GAP" evidence="7">
    <location>
        <begin position="690"/>
        <end position="883"/>
    </location>
</feature>
<evidence type="ECO:0000313" key="10">
    <source>
        <dbReference type="Proteomes" id="UP000193944"/>
    </source>
</evidence>
<dbReference type="InterPro" id="IPR039360">
    <property type="entry name" value="Ras_GTPase"/>
</dbReference>
<evidence type="ECO:0000259" key="8">
    <source>
        <dbReference type="PROSITE" id="PS51741"/>
    </source>
</evidence>
<dbReference type="Gene3D" id="1.10.506.10">
    <property type="entry name" value="GTPase Activation - p120gap, domain 1"/>
    <property type="match status" value="2"/>
</dbReference>
<feature type="compositionally biased region" description="Polar residues" evidence="4">
    <location>
        <begin position="1118"/>
        <end position="1127"/>
    </location>
</feature>
<dbReference type="InterPro" id="IPR011993">
    <property type="entry name" value="PH-like_dom_sf"/>
</dbReference>
<dbReference type="InterPro" id="IPR035892">
    <property type="entry name" value="C2_domain_sf"/>
</dbReference>
<evidence type="ECO:0008006" key="11">
    <source>
        <dbReference type="Google" id="ProtNLM"/>
    </source>
</evidence>
<dbReference type="Pfam" id="PF00168">
    <property type="entry name" value="C2"/>
    <property type="match status" value="1"/>
</dbReference>
<evidence type="ECO:0000259" key="7">
    <source>
        <dbReference type="PROSITE" id="PS50018"/>
    </source>
</evidence>
<dbReference type="InterPro" id="IPR008936">
    <property type="entry name" value="Rho_GTPase_activation_prot"/>
</dbReference>
<accession>A0A1Y1X5F6</accession>
<dbReference type="PROSITE" id="PS51741">
    <property type="entry name" value="F_BAR"/>
    <property type="match status" value="1"/>
</dbReference>
<dbReference type="PROSITE" id="PS00509">
    <property type="entry name" value="RAS_GTPASE_ACTIV_1"/>
    <property type="match status" value="1"/>
</dbReference>
<dbReference type="PROSITE" id="PS50003">
    <property type="entry name" value="PH_DOMAIN"/>
    <property type="match status" value="1"/>
</dbReference>
<evidence type="ECO:0000259" key="6">
    <source>
        <dbReference type="PROSITE" id="PS50004"/>
    </source>
</evidence>
<feature type="coiled-coil region" evidence="3">
    <location>
        <begin position="119"/>
        <end position="146"/>
    </location>
</feature>
<protein>
    <recommendedName>
        <fullName evidence="11">Rho GTPase activation protein</fullName>
    </recommendedName>
</protein>
<dbReference type="SUPFAM" id="SSF103657">
    <property type="entry name" value="BAR/IMD domain-like"/>
    <property type="match status" value="1"/>
</dbReference>
<dbReference type="SUPFAM" id="SSF50729">
    <property type="entry name" value="PH domain-like"/>
    <property type="match status" value="1"/>
</dbReference>
<reference evidence="9 10" key="2">
    <citation type="submission" date="2016-08" db="EMBL/GenBank/DDBJ databases">
        <title>Pervasive Adenine N6-methylation of Active Genes in Fungi.</title>
        <authorList>
            <consortium name="DOE Joint Genome Institute"/>
            <person name="Mondo S.J."/>
            <person name="Dannebaum R.O."/>
            <person name="Kuo R.C."/>
            <person name="Labutti K."/>
            <person name="Haridas S."/>
            <person name="Kuo A."/>
            <person name="Salamov A."/>
            <person name="Ahrendt S.R."/>
            <person name="Lipzen A."/>
            <person name="Sullivan W."/>
            <person name="Andreopoulos W.B."/>
            <person name="Clum A."/>
            <person name="Lindquist E."/>
            <person name="Daum C."/>
            <person name="Ramamoorthy G.K."/>
            <person name="Gryganskyi A."/>
            <person name="Culley D."/>
            <person name="Magnuson J.K."/>
            <person name="James T.Y."/>
            <person name="O'Malley M.A."/>
            <person name="Stajich J.E."/>
            <person name="Spatafora J.W."/>
            <person name="Visel A."/>
            <person name="Grigoriev I.V."/>
        </authorList>
    </citation>
    <scope>NUCLEOTIDE SEQUENCE [LARGE SCALE GENOMIC DNA]</scope>
    <source>
        <strain evidence="9 10">S4</strain>
    </source>
</reference>
<dbReference type="AlphaFoldDB" id="A0A1Y1X5F6"/>
<evidence type="ECO:0000256" key="4">
    <source>
        <dbReference type="SAM" id="MobiDB-lite"/>
    </source>
</evidence>
<keyword evidence="2 3" id="KW-0175">Coiled coil</keyword>
<dbReference type="InterPro" id="IPR031160">
    <property type="entry name" value="F_BAR_dom"/>
</dbReference>
<keyword evidence="1" id="KW-0343">GTPase activation</keyword>
<dbReference type="PANTHER" id="PTHR10194:SF60">
    <property type="entry name" value="RAS GTPASE-ACTIVATING PROTEIN RASKOL"/>
    <property type="match status" value="1"/>
</dbReference>
<dbReference type="SMART" id="SM00233">
    <property type="entry name" value="PH"/>
    <property type="match status" value="1"/>
</dbReference>
<dbReference type="EMBL" id="MCFG01000128">
    <property type="protein sequence ID" value="ORX81051.1"/>
    <property type="molecule type" value="Genomic_DNA"/>
</dbReference>
<dbReference type="InterPro" id="IPR000008">
    <property type="entry name" value="C2_dom"/>
</dbReference>
<dbReference type="SMART" id="SM00239">
    <property type="entry name" value="C2"/>
    <property type="match status" value="1"/>
</dbReference>
<feature type="domain" description="PH" evidence="5">
    <location>
        <begin position="289"/>
        <end position="414"/>
    </location>
</feature>